<dbReference type="Proteomes" id="UP000005396">
    <property type="component" value="Unassembled WGS sequence"/>
</dbReference>
<dbReference type="AlphaFoldDB" id="A8RNH3"/>
<dbReference type="EMBL" id="ABCC02000022">
    <property type="protein sequence ID" value="EDP17624.1"/>
    <property type="molecule type" value="Genomic_DNA"/>
</dbReference>
<protein>
    <submittedName>
        <fullName evidence="1">Uncharacterized protein</fullName>
    </submittedName>
</protein>
<evidence type="ECO:0000313" key="1">
    <source>
        <dbReference type="EMBL" id="EDP17624.1"/>
    </source>
</evidence>
<accession>A8RNH3</accession>
<reference evidence="1 2" key="1">
    <citation type="submission" date="2007-08" db="EMBL/GenBank/DDBJ databases">
        <authorList>
            <person name="Fulton L."/>
            <person name="Clifton S."/>
            <person name="Fulton B."/>
            <person name="Xu J."/>
            <person name="Minx P."/>
            <person name="Pepin K.H."/>
            <person name="Johnson M."/>
            <person name="Thiruvilangam P."/>
            <person name="Bhonagiri V."/>
            <person name="Nash W.E."/>
            <person name="Mardis E.R."/>
            <person name="Wilson R.K."/>
        </authorList>
    </citation>
    <scope>NUCLEOTIDE SEQUENCE [LARGE SCALE GENOMIC DNA]</scope>
    <source>
        <strain evidence="2">ATCC BAA-613 / DSM 15670 / CCUG 46953 / JCM 12243 / WAL 16351</strain>
    </source>
</reference>
<organism evidence="1 2">
    <name type="scientific">Enterocloster bolteae (strain ATCC BAA-613 / DSM 15670 / CCUG 46953 / JCM 12243 / WAL 16351)</name>
    <name type="common">Clostridium bolteae</name>
    <dbReference type="NCBI Taxonomy" id="411902"/>
    <lineage>
        <taxon>Bacteria</taxon>
        <taxon>Bacillati</taxon>
        <taxon>Bacillota</taxon>
        <taxon>Clostridia</taxon>
        <taxon>Lachnospirales</taxon>
        <taxon>Lachnospiraceae</taxon>
        <taxon>Enterocloster</taxon>
    </lineage>
</organism>
<reference evidence="1 2" key="2">
    <citation type="submission" date="2007-09" db="EMBL/GenBank/DDBJ databases">
        <title>Draft genome sequence of Clostridium bolteae (ATCC BAA-613).</title>
        <authorList>
            <person name="Sudarsanam P."/>
            <person name="Ley R."/>
            <person name="Guruge J."/>
            <person name="Turnbaugh P.J."/>
            <person name="Mahowald M."/>
            <person name="Liep D."/>
            <person name="Gordon J."/>
        </authorList>
    </citation>
    <scope>NUCLEOTIDE SEQUENCE [LARGE SCALE GENOMIC DNA]</scope>
    <source>
        <strain evidence="2">ATCC BAA-613 / DSM 15670 / CCUG 46953 / JCM 12243 / WAL 16351</strain>
    </source>
</reference>
<gene>
    <name evidence="1" type="ORF">CLOBOL_02201</name>
</gene>
<dbReference type="RefSeq" id="WP_007036538.1">
    <property type="nucleotide sequence ID" value="NZ_DS480679.1"/>
</dbReference>
<dbReference type="PaxDb" id="411902-CLOBOL_02201"/>
<name>A8RNH3_ENTBW</name>
<evidence type="ECO:0000313" key="2">
    <source>
        <dbReference type="Proteomes" id="UP000005396"/>
    </source>
</evidence>
<comment type="caution">
    <text evidence="1">The sequence shown here is derived from an EMBL/GenBank/DDBJ whole genome shotgun (WGS) entry which is preliminary data.</text>
</comment>
<sequence length="176" mass="20214">MRQNGSIMEIFYNFFNNSENEIIFYDLSEERFSADNLRNMVEKTMAKLSSVERREYVILQIGDKKEFLISLISLFCLDAIPVILPMCTSQSGYEQLKKILKAHPGTLVIADNQGSQNLAHFTDGSINIQNIEADAMSLCRRGRAYGEQDEAIIMYSLYDVVRSKHNILPFFFCFVV</sequence>
<proteinExistence type="predicted"/>
<dbReference type="HOGENOM" id="CLU_1522603_0_0_9"/>